<organism evidence="1 2">
    <name type="scientific">Leptotrichia wadei (strain F0279)</name>
    <dbReference type="NCBI Taxonomy" id="888055"/>
    <lineage>
        <taxon>Bacteria</taxon>
        <taxon>Fusobacteriati</taxon>
        <taxon>Fusobacteriota</taxon>
        <taxon>Fusobacteriia</taxon>
        <taxon>Fusobacteriales</taxon>
        <taxon>Leptotrichiaceae</taxon>
        <taxon>Leptotrichia</taxon>
    </lineage>
</organism>
<evidence type="ECO:0000313" key="1">
    <source>
        <dbReference type="EMBL" id="ERK53053.1"/>
    </source>
</evidence>
<dbReference type="EMBL" id="AWVM01000031">
    <property type="protein sequence ID" value="ERK53053.1"/>
    <property type="molecule type" value="Genomic_DNA"/>
</dbReference>
<dbReference type="Proteomes" id="UP000016626">
    <property type="component" value="Unassembled WGS sequence"/>
</dbReference>
<reference evidence="1 2" key="1">
    <citation type="submission" date="2013-06" db="EMBL/GenBank/DDBJ databases">
        <authorList>
            <person name="Weinstock G."/>
            <person name="Sodergren E."/>
            <person name="Lobos E.A."/>
            <person name="Fulton L."/>
            <person name="Fulton R."/>
            <person name="Courtney L."/>
            <person name="Fronick C."/>
            <person name="O'Laughlin M."/>
            <person name="Godfrey J."/>
            <person name="Wilson R.M."/>
            <person name="Miner T."/>
            <person name="Farmer C."/>
            <person name="Delehaunty K."/>
            <person name="Cordes M."/>
            <person name="Minx P."/>
            <person name="Tomlinson C."/>
            <person name="Chen J."/>
            <person name="Wollam A."/>
            <person name="Pepin K.H."/>
            <person name="Bhonagiri V."/>
            <person name="Zhang X."/>
            <person name="Warren W."/>
            <person name="Mitreva M."/>
            <person name="Mardis E.R."/>
            <person name="Wilson R.K."/>
        </authorList>
    </citation>
    <scope>NUCLEOTIDE SEQUENCE [LARGE SCALE GENOMIC DNA]</scope>
    <source>
        <strain evidence="1 2">F0279</strain>
    </source>
</reference>
<gene>
    <name evidence="1" type="ORF">HMPREF9015_00608</name>
</gene>
<comment type="caution">
    <text evidence="1">The sequence shown here is derived from an EMBL/GenBank/DDBJ whole genome shotgun (WGS) entry which is preliminary data.</text>
</comment>
<protein>
    <submittedName>
        <fullName evidence="1">Uncharacterized protein</fullName>
    </submittedName>
</protein>
<dbReference type="AlphaFoldDB" id="U2RHN4"/>
<proteinExistence type="predicted"/>
<dbReference type="HOGENOM" id="CLU_3081408_0_0_0"/>
<evidence type="ECO:0000313" key="2">
    <source>
        <dbReference type="Proteomes" id="UP000016626"/>
    </source>
</evidence>
<name>U2RHN4_LEPWF</name>
<accession>U2RHN4</accession>
<sequence>MNKIINFKKINEFKEQLKIFFLKFLKNIDIIQVKLELLLKYNKISNQERMMR</sequence>